<feature type="domain" description="Major facilitator superfamily (MFS) profile" evidence="6">
    <location>
        <begin position="32"/>
        <end position="489"/>
    </location>
</feature>
<evidence type="ECO:0000259" key="6">
    <source>
        <dbReference type="PROSITE" id="PS50850"/>
    </source>
</evidence>
<feature type="transmembrane region" description="Helical" evidence="5">
    <location>
        <begin position="296"/>
        <end position="318"/>
    </location>
</feature>
<evidence type="ECO:0000313" key="7">
    <source>
        <dbReference type="EMBL" id="CAI5450626.1"/>
    </source>
</evidence>
<comment type="subcellular location">
    <subcellularLocation>
        <location evidence="1">Membrane</location>
        <topology evidence="1">Multi-pass membrane protein</topology>
    </subcellularLocation>
</comment>
<protein>
    <recommendedName>
        <fullName evidence="6">Major facilitator superfamily (MFS) profile domain-containing protein</fullName>
    </recommendedName>
</protein>
<gene>
    <name evidence="7" type="ORF">CAMP_LOCUS13263</name>
</gene>
<feature type="transmembrane region" description="Helical" evidence="5">
    <location>
        <begin position="16"/>
        <end position="35"/>
    </location>
</feature>
<dbReference type="OrthoDB" id="3936150at2759"/>
<dbReference type="GO" id="GO:0022857">
    <property type="term" value="F:transmembrane transporter activity"/>
    <property type="evidence" value="ECO:0007669"/>
    <property type="project" value="InterPro"/>
</dbReference>
<feature type="transmembrane region" description="Helical" evidence="5">
    <location>
        <begin position="135"/>
        <end position="151"/>
    </location>
</feature>
<dbReference type="EMBL" id="CANHGI010000005">
    <property type="protein sequence ID" value="CAI5450626.1"/>
    <property type="molecule type" value="Genomic_DNA"/>
</dbReference>
<dbReference type="Pfam" id="PF00083">
    <property type="entry name" value="Sugar_tr"/>
    <property type="match status" value="1"/>
</dbReference>
<keyword evidence="2 5" id="KW-0812">Transmembrane</keyword>
<keyword evidence="3 5" id="KW-1133">Transmembrane helix</keyword>
<reference evidence="7" key="1">
    <citation type="submission" date="2022-11" db="EMBL/GenBank/DDBJ databases">
        <authorList>
            <person name="Kikuchi T."/>
        </authorList>
    </citation>
    <scope>NUCLEOTIDE SEQUENCE</scope>
    <source>
        <strain evidence="7">PS1010</strain>
    </source>
</reference>
<evidence type="ECO:0000256" key="2">
    <source>
        <dbReference type="ARBA" id="ARBA00022692"/>
    </source>
</evidence>
<dbReference type="PANTHER" id="PTHR24064">
    <property type="entry name" value="SOLUTE CARRIER FAMILY 22 MEMBER"/>
    <property type="match status" value="1"/>
</dbReference>
<evidence type="ECO:0000256" key="5">
    <source>
        <dbReference type="SAM" id="Phobius"/>
    </source>
</evidence>
<feature type="transmembrane region" description="Helical" evidence="5">
    <location>
        <begin position="371"/>
        <end position="393"/>
    </location>
</feature>
<accession>A0A9P1N779</accession>
<dbReference type="GO" id="GO:0016020">
    <property type="term" value="C:membrane"/>
    <property type="evidence" value="ECO:0007669"/>
    <property type="project" value="UniProtKB-SubCell"/>
</dbReference>
<dbReference type="AlphaFoldDB" id="A0A9P1N779"/>
<dbReference type="Proteomes" id="UP001152747">
    <property type="component" value="Unassembled WGS sequence"/>
</dbReference>
<dbReference type="InterPro" id="IPR005828">
    <property type="entry name" value="MFS_sugar_transport-like"/>
</dbReference>
<keyword evidence="4 5" id="KW-0472">Membrane</keyword>
<dbReference type="InterPro" id="IPR020846">
    <property type="entry name" value="MFS_dom"/>
</dbReference>
<evidence type="ECO:0000256" key="1">
    <source>
        <dbReference type="ARBA" id="ARBA00004141"/>
    </source>
</evidence>
<feature type="transmembrane region" description="Helical" evidence="5">
    <location>
        <begin position="405"/>
        <end position="424"/>
    </location>
</feature>
<feature type="transmembrane region" description="Helical" evidence="5">
    <location>
        <begin position="194"/>
        <end position="214"/>
    </location>
</feature>
<evidence type="ECO:0000256" key="4">
    <source>
        <dbReference type="ARBA" id="ARBA00023136"/>
    </source>
</evidence>
<proteinExistence type="predicted"/>
<name>A0A9P1N779_9PELO</name>
<feature type="transmembrane region" description="Helical" evidence="5">
    <location>
        <begin position="157"/>
        <end position="182"/>
    </location>
</feature>
<organism evidence="7 8">
    <name type="scientific">Caenorhabditis angaria</name>
    <dbReference type="NCBI Taxonomy" id="860376"/>
    <lineage>
        <taxon>Eukaryota</taxon>
        <taxon>Metazoa</taxon>
        <taxon>Ecdysozoa</taxon>
        <taxon>Nematoda</taxon>
        <taxon>Chromadorea</taxon>
        <taxon>Rhabditida</taxon>
        <taxon>Rhabditina</taxon>
        <taxon>Rhabditomorpha</taxon>
        <taxon>Rhabditoidea</taxon>
        <taxon>Rhabditidae</taxon>
        <taxon>Peloderinae</taxon>
        <taxon>Caenorhabditis</taxon>
    </lineage>
</organism>
<feature type="transmembrane region" description="Helical" evidence="5">
    <location>
        <begin position="338"/>
        <end position="359"/>
    </location>
</feature>
<dbReference type="SUPFAM" id="SSF103473">
    <property type="entry name" value="MFS general substrate transporter"/>
    <property type="match status" value="1"/>
</dbReference>
<sequence>MPKTKAAFVPQGLDDYIIMGRYVIFVCIAAELLILPQVSAMFYMIYAGAAPRVVSCAGQHFDELLEGKEICFKLEEMPNCTHPDFRYQFKSVNVEWKYFCKTSKLVKNSISIQMLGAIVGSITFGQISDSFGRKIGSQIALIGMMLSWLIVAKTEDLFQFTIARVITAFFAGGSISIINVFIMENIPKKHRMWINMLITWSPNMPVYAFLAYLAESWDRLALINALVCIPGIVFFQFFIHESPRWLITKGKLEEAKQVLHKQFKTSKQEYLMGEEFDDILHLEYTRAVQKQKKGQYSYLHLFATSHLAITTVVLAFSYCATSVINYGVLFNMEKLSGSIYWNSVYTGIIRYFCNITFGYADLKFARIGRKFIHTSGLVVILVSLSFVVISYALHINHETKELIRYSILIASSMTSQIYIANGIVGNELFPTPIRTIGYSFLQLWNRIGVVVSPFVFYLADYWLGLPFLVMILLSFIDTFSFECLLPETKGKHLVEHMPPKNEWFFKKPEQILELVEDPSNQRPVIETPVVTQP</sequence>
<dbReference type="PROSITE" id="PS50850">
    <property type="entry name" value="MFS"/>
    <property type="match status" value="1"/>
</dbReference>
<dbReference type="InterPro" id="IPR036259">
    <property type="entry name" value="MFS_trans_sf"/>
</dbReference>
<feature type="transmembrane region" description="Helical" evidence="5">
    <location>
        <begin position="220"/>
        <end position="239"/>
    </location>
</feature>
<keyword evidence="8" id="KW-1185">Reference proteome</keyword>
<evidence type="ECO:0000313" key="8">
    <source>
        <dbReference type="Proteomes" id="UP001152747"/>
    </source>
</evidence>
<dbReference type="Gene3D" id="1.20.1250.20">
    <property type="entry name" value="MFS general substrate transporter like domains"/>
    <property type="match status" value="1"/>
</dbReference>
<feature type="transmembrane region" description="Helical" evidence="5">
    <location>
        <begin position="465"/>
        <end position="485"/>
    </location>
</feature>
<comment type="caution">
    <text evidence="7">The sequence shown here is derived from an EMBL/GenBank/DDBJ whole genome shotgun (WGS) entry which is preliminary data.</text>
</comment>
<evidence type="ECO:0000256" key="3">
    <source>
        <dbReference type="ARBA" id="ARBA00022989"/>
    </source>
</evidence>